<keyword evidence="9" id="KW-1185">Reference proteome</keyword>
<evidence type="ECO:0000256" key="5">
    <source>
        <dbReference type="ARBA" id="ARBA00023284"/>
    </source>
</evidence>
<dbReference type="PANTHER" id="PTHR13887:SF14">
    <property type="entry name" value="DISULFIDE BOND FORMATION PROTEIN D"/>
    <property type="match status" value="1"/>
</dbReference>
<evidence type="ECO:0000256" key="6">
    <source>
        <dbReference type="SAM" id="SignalP"/>
    </source>
</evidence>
<sequence>MNKAVSRSTFLRLAGAAALLLTKTLAHSAENEITSEMILADPEAPTAGNPEGDLTIVDFFDYNCPFCKDAAVHLERLVKADGRIRLVYKDWPVLAPSSIVGAKLALGARYQDKYLVAHHALMSVPGYGISQQQMIDAVRKSGVDMNRLDVDIKANDAKITGLLKRNLAIADAVGFQGTPGFLIGPYKVNQALTYEGFQHAVADARARQAGQKAG</sequence>
<keyword evidence="4" id="KW-1015">Disulfide bond</keyword>
<dbReference type="Pfam" id="PF13462">
    <property type="entry name" value="Thioredoxin_4"/>
    <property type="match status" value="1"/>
</dbReference>
<evidence type="ECO:0000256" key="1">
    <source>
        <dbReference type="ARBA" id="ARBA00005791"/>
    </source>
</evidence>
<feature type="chain" id="PRO_5016162327" evidence="6">
    <location>
        <begin position="29"/>
        <end position="214"/>
    </location>
</feature>
<accession>A0A2U8PLK9</accession>
<proteinExistence type="inferred from homology"/>
<dbReference type="Gene3D" id="3.40.30.10">
    <property type="entry name" value="Glutaredoxin"/>
    <property type="match status" value="1"/>
</dbReference>
<evidence type="ECO:0000256" key="3">
    <source>
        <dbReference type="ARBA" id="ARBA00023002"/>
    </source>
</evidence>
<dbReference type="InterPro" id="IPR012336">
    <property type="entry name" value="Thioredoxin-like_fold"/>
</dbReference>
<evidence type="ECO:0000256" key="2">
    <source>
        <dbReference type="ARBA" id="ARBA00022729"/>
    </source>
</evidence>
<evidence type="ECO:0000259" key="7">
    <source>
        <dbReference type="Pfam" id="PF13462"/>
    </source>
</evidence>
<dbReference type="AlphaFoldDB" id="A0A2U8PLK9"/>
<dbReference type="CDD" id="cd03023">
    <property type="entry name" value="DsbA_Com1_like"/>
    <property type="match status" value="1"/>
</dbReference>
<gene>
    <name evidence="8" type="ORF">CIT40_00550</name>
</gene>
<dbReference type="RefSeq" id="WP_094897264.1">
    <property type="nucleotide sequence ID" value="NZ_CP029426.2"/>
</dbReference>
<comment type="similarity">
    <text evidence="1">Belongs to the thioredoxin family. DsbA subfamily.</text>
</comment>
<name>A0A2U8PLK9_9BRAD</name>
<reference evidence="8 9" key="2">
    <citation type="journal article" date="2019" name="Int. J. Syst. Evol. Microbiol.">
        <title>Description and complete genome sequence of Bradyrhizobium amphicarpaeae sp. nov., harbouring photosystem and nitrogen-fixation genes.</title>
        <authorList>
            <person name="Bromfield E.S.P."/>
            <person name="Cloutier S."/>
            <person name="Nguyen H.D.T."/>
        </authorList>
    </citation>
    <scope>NUCLEOTIDE SEQUENCE [LARGE SCALE GENOMIC DNA]</scope>
    <source>
        <strain evidence="8 9">39S1MB</strain>
    </source>
</reference>
<dbReference type="SUPFAM" id="SSF52833">
    <property type="entry name" value="Thioredoxin-like"/>
    <property type="match status" value="1"/>
</dbReference>
<evidence type="ECO:0000313" key="8">
    <source>
        <dbReference type="EMBL" id="AWL98656.1"/>
    </source>
</evidence>
<dbReference type="EMBL" id="CP029426">
    <property type="protein sequence ID" value="AWL98656.1"/>
    <property type="molecule type" value="Genomic_DNA"/>
</dbReference>
<dbReference type="Proteomes" id="UP000215884">
    <property type="component" value="Chromosome"/>
</dbReference>
<dbReference type="GO" id="GO:0016491">
    <property type="term" value="F:oxidoreductase activity"/>
    <property type="evidence" value="ECO:0007669"/>
    <property type="project" value="UniProtKB-KW"/>
</dbReference>
<evidence type="ECO:0000313" key="9">
    <source>
        <dbReference type="Proteomes" id="UP000215884"/>
    </source>
</evidence>
<dbReference type="OrthoDB" id="9780147at2"/>
<dbReference type="InterPro" id="IPR036249">
    <property type="entry name" value="Thioredoxin-like_sf"/>
</dbReference>
<feature type="domain" description="Thioredoxin-like fold" evidence="7">
    <location>
        <begin position="43"/>
        <end position="201"/>
    </location>
</feature>
<dbReference type="KEGG" id="brq:CIT40_00550"/>
<reference evidence="8 9" key="1">
    <citation type="journal article" date="2017" name="Syst. Appl. Microbiol.">
        <title>Soybeans inoculated with root zone soils of Canadian native legumes harbour diverse and novel Bradyrhizobium spp. that possess agricultural potential.</title>
        <authorList>
            <person name="Bromfield E.S.P."/>
            <person name="Cloutier S."/>
            <person name="Tambong J.T."/>
            <person name="Tran Thi T.V."/>
        </authorList>
    </citation>
    <scope>NUCLEOTIDE SEQUENCE [LARGE SCALE GENOMIC DNA]</scope>
    <source>
        <strain evidence="8 9">39S1MB</strain>
    </source>
</reference>
<feature type="signal peptide" evidence="6">
    <location>
        <begin position="1"/>
        <end position="28"/>
    </location>
</feature>
<keyword evidence="5" id="KW-0676">Redox-active center</keyword>
<organism evidence="8 9">
    <name type="scientific">Bradyrhizobium amphicarpaeae</name>
    <dbReference type="NCBI Taxonomy" id="1404768"/>
    <lineage>
        <taxon>Bacteria</taxon>
        <taxon>Pseudomonadati</taxon>
        <taxon>Pseudomonadota</taxon>
        <taxon>Alphaproteobacteria</taxon>
        <taxon>Hyphomicrobiales</taxon>
        <taxon>Nitrobacteraceae</taxon>
        <taxon>Bradyrhizobium</taxon>
    </lineage>
</organism>
<protein>
    <submittedName>
        <fullName evidence="8">DsbA family protein</fullName>
    </submittedName>
</protein>
<keyword evidence="3" id="KW-0560">Oxidoreductase</keyword>
<keyword evidence="2 6" id="KW-0732">Signal</keyword>
<evidence type="ECO:0000256" key="4">
    <source>
        <dbReference type="ARBA" id="ARBA00023157"/>
    </source>
</evidence>
<dbReference type="PANTHER" id="PTHR13887">
    <property type="entry name" value="GLUTATHIONE S-TRANSFERASE KAPPA"/>
    <property type="match status" value="1"/>
</dbReference>